<name>A0AAV2M6D1_KNICA</name>
<evidence type="ECO:0000256" key="1">
    <source>
        <dbReference type="SAM" id="MobiDB-lite"/>
    </source>
</evidence>
<organism evidence="2 3">
    <name type="scientific">Knipowitschia caucasica</name>
    <name type="common">Caucasian dwarf goby</name>
    <name type="synonym">Pomatoschistus caucasicus</name>
    <dbReference type="NCBI Taxonomy" id="637954"/>
    <lineage>
        <taxon>Eukaryota</taxon>
        <taxon>Metazoa</taxon>
        <taxon>Chordata</taxon>
        <taxon>Craniata</taxon>
        <taxon>Vertebrata</taxon>
        <taxon>Euteleostomi</taxon>
        <taxon>Actinopterygii</taxon>
        <taxon>Neopterygii</taxon>
        <taxon>Teleostei</taxon>
        <taxon>Neoteleostei</taxon>
        <taxon>Acanthomorphata</taxon>
        <taxon>Gobiaria</taxon>
        <taxon>Gobiiformes</taxon>
        <taxon>Gobioidei</taxon>
        <taxon>Gobiidae</taxon>
        <taxon>Gobiinae</taxon>
        <taxon>Knipowitschia</taxon>
    </lineage>
</organism>
<evidence type="ECO:0000313" key="2">
    <source>
        <dbReference type="EMBL" id="CAL1608864.1"/>
    </source>
</evidence>
<protein>
    <submittedName>
        <fullName evidence="2">Uncharacterized protein</fullName>
    </submittedName>
</protein>
<sequence>MDTDGERARCGAPRGKGREAENVRKVSQRIRRSSPSHHFPGCIPRDATPPAAPATLYIDLNGTGPLPRCQLYARVSDVIFVPERRPQPSACVCAAARLRTGRDQFEERTHTSGTVGQITEKSQRGANRNPYCSDWM</sequence>
<feature type="compositionally biased region" description="Polar residues" evidence="1">
    <location>
        <begin position="111"/>
        <end position="126"/>
    </location>
</feature>
<dbReference type="Proteomes" id="UP001497482">
    <property type="component" value="Chromosome 6"/>
</dbReference>
<accession>A0AAV2M6D1</accession>
<keyword evidence="3" id="KW-1185">Reference proteome</keyword>
<dbReference type="EMBL" id="OZ035828">
    <property type="protein sequence ID" value="CAL1608864.1"/>
    <property type="molecule type" value="Genomic_DNA"/>
</dbReference>
<dbReference type="AlphaFoldDB" id="A0AAV2M6D1"/>
<feature type="region of interest" description="Disordered" evidence="1">
    <location>
        <begin position="1"/>
        <end position="46"/>
    </location>
</feature>
<feature type="region of interest" description="Disordered" evidence="1">
    <location>
        <begin position="106"/>
        <end position="136"/>
    </location>
</feature>
<reference evidence="2 3" key="1">
    <citation type="submission" date="2024-04" db="EMBL/GenBank/DDBJ databases">
        <authorList>
            <person name="Waldvogel A.-M."/>
            <person name="Schoenle A."/>
        </authorList>
    </citation>
    <scope>NUCLEOTIDE SEQUENCE [LARGE SCALE GENOMIC DNA]</scope>
</reference>
<evidence type="ECO:0000313" key="3">
    <source>
        <dbReference type="Proteomes" id="UP001497482"/>
    </source>
</evidence>
<proteinExistence type="predicted"/>
<gene>
    <name evidence="2" type="ORF">KC01_LOCUS35714</name>
</gene>
<feature type="compositionally biased region" description="Basic residues" evidence="1">
    <location>
        <begin position="26"/>
        <end position="35"/>
    </location>
</feature>